<accession>A0ABQ3UJX3</accession>
<dbReference type="EMBL" id="BNJG01000001">
    <property type="protein sequence ID" value="GHO53032.1"/>
    <property type="molecule type" value="Genomic_DNA"/>
</dbReference>
<name>A0ABQ3UJX3_9CHLR</name>
<keyword evidence="2" id="KW-0472">Membrane</keyword>
<proteinExistence type="predicted"/>
<keyword evidence="4" id="KW-1185">Reference proteome</keyword>
<feature type="region of interest" description="Disordered" evidence="1">
    <location>
        <begin position="1"/>
        <end position="30"/>
    </location>
</feature>
<dbReference type="Proteomes" id="UP000654345">
    <property type="component" value="Unassembled WGS sequence"/>
</dbReference>
<keyword evidence="2" id="KW-0812">Transmembrane</keyword>
<evidence type="ECO:0000256" key="2">
    <source>
        <dbReference type="SAM" id="Phobius"/>
    </source>
</evidence>
<sequence>MKSVPEPSHSASQTRRTRERALERPEEENESVEELSLGERFVPFVFAAMEACWIYAIVLVVAVVGIGGHIPLLPLWGCMCLWR</sequence>
<evidence type="ECO:0000313" key="3">
    <source>
        <dbReference type="EMBL" id="GHO53032.1"/>
    </source>
</evidence>
<evidence type="ECO:0000313" key="4">
    <source>
        <dbReference type="Proteomes" id="UP000654345"/>
    </source>
</evidence>
<comment type="caution">
    <text evidence="3">The sequence shown here is derived from an EMBL/GenBank/DDBJ whole genome shotgun (WGS) entry which is preliminary data.</text>
</comment>
<feature type="transmembrane region" description="Helical" evidence="2">
    <location>
        <begin position="53"/>
        <end position="82"/>
    </location>
</feature>
<evidence type="ECO:0000256" key="1">
    <source>
        <dbReference type="SAM" id="MobiDB-lite"/>
    </source>
</evidence>
<keyword evidence="2" id="KW-1133">Transmembrane helix</keyword>
<protein>
    <submittedName>
        <fullName evidence="3">Uncharacterized protein</fullName>
    </submittedName>
</protein>
<dbReference type="RefSeq" id="WP_201369881.1">
    <property type="nucleotide sequence ID" value="NZ_BNJG01000001.1"/>
</dbReference>
<organism evidence="3 4">
    <name type="scientific">Ktedonobacter robiniae</name>
    <dbReference type="NCBI Taxonomy" id="2778365"/>
    <lineage>
        <taxon>Bacteria</taxon>
        <taxon>Bacillati</taxon>
        <taxon>Chloroflexota</taxon>
        <taxon>Ktedonobacteria</taxon>
        <taxon>Ktedonobacterales</taxon>
        <taxon>Ktedonobacteraceae</taxon>
        <taxon>Ktedonobacter</taxon>
    </lineage>
</organism>
<reference evidence="3 4" key="1">
    <citation type="journal article" date="2021" name="Int. J. Syst. Evol. Microbiol.">
        <title>Reticulibacter mediterranei gen. nov., sp. nov., within the new family Reticulibacteraceae fam. nov., and Ktedonospora formicarum gen. nov., sp. nov., Ktedonobacter robiniae sp. nov., Dictyobacter formicarum sp. nov. and Dictyobacter arantiisoli sp. nov., belonging to the class Ktedonobacteria.</title>
        <authorList>
            <person name="Yabe S."/>
            <person name="Zheng Y."/>
            <person name="Wang C.M."/>
            <person name="Sakai Y."/>
            <person name="Abe K."/>
            <person name="Yokota A."/>
            <person name="Donadio S."/>
            <person name="Cavaletti L."/>
            <person name="Monciardini P."/>
        </authorList>
    </citation>
    <scope>NUCLEOTIDE SEQUENCE [LARGE SCALE GENOMIC DNA]</scope>
    <source>
        <strain evidence="3 4">SOSP1-30</strain>
    </source>
</reference>
<gene>
    <name evidence="3" type="ORF">KSB_15070</name>
</gene>